<comment type="catalytic activity">
    <reaction evidence="2">
        <text>oxidized coenzyme F420-(gamma-L-Glu)(n) + a quinol + H(+) = reduced coenzyme F420-(gamma-L-Glu)(n) + a quinone</text>
        <dbReference type="Rhea" id="RHEA:39663"/>
        <dbReference type="Rhea" id="RHEA-COMP:12939"/>
        <dbReference type="Rhea" id="RHEA-COMP:14378"/>
        <dbReference type="ChEBI" id="CHEBI:15378"/>
        <dbReference type="ChEBI" id="CHEBI:24646"/>
        <dbReference type="ChEBI" id="CHEBI:132124"/>
        <dbReference type="ChEBI" id="CHEBI:133980"/>
        <dbReference type="ChEBI" id="CHEBI:139511"/>
    </reaction>
</comment>
<evidence type="ECO:0000256" key="2">
    <source>
        <dbReference type="ARBA" id="ARBA00049106"/>
    </source>
</evidence>
<name>A0A4R1FQD2_9NOCA</name>
<dbReference type="STRING" id="1210063.GCA_001612665_00544"/>
<dbReference type="PANTHER" id="PTHR39428">
    <property type="entry name" value="F420H(2)-DEPENDENT QUINONE REDUCTASE RV1261C"/>
    <property type="match status" value="1"/>
</dbReference>
<evidence type="ECO:0000256" key="1">
    <source>
        <dbReference type="ARBA" id="ARBA00008710"/>
    </source>
</evidence>
<sequence length="145" mass="16242">MRGMSEAQDWNSKIIAEFRDNDGRVGGPFDGAPMVLVHHRGRRTDRQLVSPMMYLADESDPKLIYVFASKAGAPTNPDWYYNLTAAGVGDAEVGTETFPVTVTEVTGAERDRLYAEQARRYPGFAEYEEKTKGIRTIPVLALRRN</sequence>
<keyword evidence="4" id="KW-1185">Reference proteome</keyword>
<protein>
    <submittedName>
        <fullName evidence="3">Deazaflavin-dependent oxidoreductase (Nitroreductase family)</fullName>
    </submittedName>
</protein>
<dbReference type="GO" id="GO:0005886">
    <property type="term" value="C:plasma membrane"/>
    <property type="evidence" value="ECO:0007669"/>
    <property type="project" value="TreeGrafter"/>
</dbReference>
<dbReference type="Gene3D" id="2.30.110.10">
    <property type="entry name" value="Electron Transport, Fmn-binding Protein, Chain A"/>
    <property type="match status" value="1"/>
</dbReference>
<proteinExistence type="inferred from homology"/>
<dbReference type="PANTHER" id="PTHR39428:SF1">
    <property type="entry name" value="F420H(2)-DEPENDENT QUINONE REDUCTASE RV1261C"/>
    <property type="match status" value="1"/>
</dbReference>
<comment type="similarity">
    <text evidence="1">Belongs to the F420H(2)-dependent quinone reductase family.</text>
</comment>
<dbReference type="GO" id="GO:0070967">
    <property type="term" value="F:coenzyme F420 binding"/>
    <property type="evidence" value="ECO:0007669"/>
    <property type="project" value="TreeGrafter"/>
</dbReference>
<dbReference type="GO" id="GO:0016491">
    <property type="term" value="F:oxidoreductase activity"/>
    <property type="evidence" value="ECO:0007669"/>
    <property type="project" value="InterPro"/>
</dbReference>
<evidence type="ECO:0000313" key="3">
    <source>
        <dbReference type="EMBL" id="TCJ96853.1"/>
    </source>
</evidence>
<comment type="caution">
    <text evidence="3">The sequence shown here is derived from an EMBL/GenBank/DDBJ whole genome shotgun (WGS) entry which is preliminary data.</text>
</comment>
<dbReference type="InterPro" id="IPR012349">
    <property type="entry name" value="Split_barrel_FMN-bd"/>
</dbReference>
<evidence type="ECO:0000313" key="4">
    <source>
        <dbReference type="Proteomes" id="UP000294856"/>
    </source>
</evidence>
<accession>A0A4R1FQD2</accession>
<dbReference type="EMBL" id="SMFR01000002">
    <property type="protein sequence ID" value="TCJ96853.1"/>
    <property type="molecule type" value="Genomic_DNA"/>
</dbReference>
<gene>
    <name evidence="3" type="ORF">DFR71_2886</name>
</gene>
<dbReference type="Proteomes" id="UP000294856">
    <property type="component" value="Unassembled WGS sequence"/>
</dbReference>
<reference evidence="3 4" key="1">
    <citation type="submission" date="2019-03" db="EMBL/GenBank/DDBJ databases">
        <title>Genomic Encyclopedia of Type Strains, Phase IV (KMG-IV): sequencing the most valuable type-strain genomes for metagenomic binning, comparative biology and taxonomic classification.</title>
        <authorList>
            <person name="Goeker M."/>
        </authorList>
    </citation>
    <scope>NUCLEOTIDE SEQUENCE [LARGE SCALE GENOMIC DNA]</scope>
    <source>
        <strain evidence="3 4">DSM 44684</strain>
    </source>
</reference>
<dbReference type="AlphaFoldDB" id="A0A4R1FQD2"/>
<dbReference type="NCBIfam" id="TIGR00026">
    <property type="entry name" value="hi_GC_TIGR00026"/>
    <property type="match status" value="1"/>
</dbReference>
<dbReference type="InterPro" id="IPR004378">
    <property type="entry name" value="F420H2_quin_Rdtase"/>
</dbReference>
<dbReference type="Pfam" id="PF04075">
    <property type="entry name" value="F420H2_quin_red"/>
    <property type="match status" value="1"/>
</dbReference>
<organism evidence="3 4">
    <name type="scientific">Nocardia alba</name>
    <dbReference type="NCBI Taxonomy" id="225051"/>
    <lineage>
        <taxon>Bacteria</taxon>
        <taxon>Bacillati</taxon>
        <taxon>Actinomycetota</taxon>
        <taxon>Actinomycetes</taxon>
        <taxon>Mycobacteriales</taxon>
        <taxon>Nocardiaceae</taxon>
        <taxon>Nocardia</taxon>
    </lineage>
</organism>